<dbReference type="SMART" id="SM00866">
    <property type="entry name" value="UTRA"/>
    <property type="match status" value="1"/>
</dbReference>
<organism evidence="6 7">
    <name type="scientific">Ramlibacter pinisoli</name>
    <dbReference type="NCBI Taxonomy" id="2682844"/>
    <lineage>
        <taxon>Bacteria</taxon>
        <taxon>Pseudomonadati</taxon>
        <taxon>Pseudomonadota</taxon>
        <taxon>Betaproteobacteria</taxon>
        <taxon>Burkholderiales</taxon>
        <taxon>Comamonadaceae</taxon>
        <taxon>Ramlibacter</taxon>
    </lineage>
</organism>
<dbReference type="PRINTS" id="PR00035">
    <property type="entry name" value="HTHGNTR"/>
</dbReference>
<dbReference type="RefSeq" id="WP_157400599.1">
    <property type="nucleotide sequence ID" value="NZ_WSEL01000009.1"/>
</dbReference>
<dbReference type="EMBL" id="WSEL01000009">
    <property type="protein sequence ID" value="MVQ32667.1"/>
    <property type="molecule type" value="Genomic_DNA"/>
</dbReference>
<keyword evidence="7" id="KW-1185">Reference proteome</keyword>
<dbReference type="FunFam" id="1.10.10.10:FF:000079">
    <property type="entry name" value="GntR family transcriptional regulator"/>
    <property type="match status" value="1"/>
</dbReference>
<reference evidence="6 7" key="1">
    <citation type="submission" date="2019-12" db="EMBL/GenBank/DDBJ databases">
        <authorList>
            <person name="Huq M.A."/>
        </authorList>
    </citation>
    <scope>NUCLEOTIDE SEQUENCE [LARGE SCALE GENOMIC DNA]</scope>
    <source>
        <strain evidence="6 7">MAH-25</strain>
    </source>
</reference>
<evidence type="ECO:0000313" key="6">
    <source>
        <dbReference type="EMBL" id="MVQ32667.1"/>
    </source>
</evidence>
<dbReference type="CDD" id="cd07377">
    <property type="entry name" value="WHTH_GntR"/>
    <property type="match status" value="1"/>
</dbReference>
<dbReference type="SUPFAM" id="SSF46785">
    <property type="entry name" value="Winged helix' DNA-binding domain"/>
    <property type="match status" value="1"/>
</dbReference>
<dbReference type="GO" id="GO:0045892">
    <property type="term" value="P:negative regulation of DNA-templated transcription"/>
    <property type="evidence" value="ECO:0007669"/>
    <property type="project" value="UniProtKB-UniRule"/>
</dbReference>
<dbReference type="Gene3D" id="1.10.10.10">
    <property type="entry name" value="Winged helix-like DNA-binding domain superfamily/Winged helix DNA-binding domain"/>
    <property type="match status" value="1"/>
</dbReference>
<dbReference type="PANTHER" id="PTHR44846">
    <property type="entry name" value="MANNOSYL-D-GLYCERATE TRANSPORT/METABOLISM SYSTEM REPRESSOR MNGR-RELATED"/>
    <property type="match status" value="1"/>
</dbReference>
<dbReference type="SMART" id="SM00345">
    <property type="entry name" value="HTH_GNTR"/>
    <property type="match status" value="1"/>
</dbReference>
<dbReference type="AlphaFoldDB" id="A0A6N8J0N9"/>
<accession>A0A6N8J0N9</accession>
<evidence type="ECO:0000259" key="5">
    <source>
        <dbReference type="PROSITE" id="PS50949"/>
    </source>
</evidence>
<evidence type="ECO:0000256" key="4">
    <source>
        <dbReference type="NCBIfam" id="TIGR02018"/>
    </source>
</evidence>
<evidence type="ECO:0000313" key="7">
    <source>
        <dbReference type="Proteomes" id="UP000469385"/>
    </source>
</evidence>
<dbReference type="GO" id="GO:0006547">
    <property type="term" value="P:L-histidine metabolic process"/>
    <property type="evidence" value="ECO:0007669"/>
    <property type="project" value="UniProtKB-UniRule"/>
</dbReference>
<protein>
    <recommendedName>
        <fullName evidence="4">Histidine utilization repressor</fullName>
    </recommendedName>
</protein>
<feature type="domain" description="HTH gntR-type" evidence="5">
    <location>
        <begin position="14"/>
        <end position="82"/>
    </location>
</feature>
<keyword evidence="3" id="KW-0804">Transcription</keyword>
<dbReference type="InterPro" id="IPR011663">
    <property type="entry name" value="UTRA"/>
</dbReference>
<dbReference type="InterPro" id="IPR036390">
    <property type="entry name" value="WH_DNA-bd_sf"/>
</dbReference>
<comment type="caution">
    <text evidence="6">The sequence shown here is derived from an EMBL/GenBank/DDBJ whole genome shotgun (WGS) entry which is preliminary data.</text>
</comment>
<dbReference type="InterPro" id="IPR050679">
    <property type="entry name" value="Bact_HTH_transcr_reg"/>
</dbReference>
<dbReference type="PROSITE" id="PS50949">
    <property type="entry name" value="HTH_GNTR"/>
    <property type="match status" value="1"/>
</dbReference>
<name>A0A6N8J0N9_9BURK</name>
<dbReference type="InterPro" id="IPR010248">
    <property type="entry name" value="His_ut_repres"/>
</dbReference>
<dbReference type="SUPFAM" id="SSF64288">
    <property type="entry name" value="Chorismate lyase-like"/>
    <property type="match status" value="1"/>
</dbReference>
<dbReference type="InterPro" id="IPR028978">
    <property type="entry name" value="Chorismate_lyase_/UTRA_dom_sf"/>
</dbReference>
<evidence type="ECO:0000256" key="1">
    <source>
        <dbReference type="ARBA" id="ARBA00023015"/>
    </source>
</evidence>
<sequence>MAKDRSDPPRPADRPAYEQVKDWIRGHIARGDWKPGDPVPSEAALMARFAVSRMTAHRALRELATEGLVTRVQGSGTTVAQLHRISSRLVIRDLHEEVAERGHVAGTRVLTVAQEKAGAEVAAALGLRKGARVFHTVLVHLENGVPIQYEDRYVNPLAAPDYLATDFATTSPTSHLLRCAPLTEASYSIEACLPRAAEARALAMTTAEPCLVMVRRTVSGAHVASIARQLYPASRYSFTGAFQA</sequence>
<dbReference type="Gene3D" id="3.40.1410.10">
    <property type="entry name" value="Chorismate lyase-like"/>
    <property type="match status" value="1"/>
</dbReference>
<keyword evidence="2" id="KW-0238">DNA-binding</keyword>
<dbReference type="GO" id="GO:0003677">
    <property type="term" value="F:DNA binding"/>
    <property type="evidence" value="ECO:0007669"/>
    <property type="project" value="UniProtKB-UniRule"/>
</dbReference>
<evidence type="ECO:0000256" key="3">
    <source>
        <dbReference type="ARBA" id="ARBA00023163"/>
    </source>
</evidence>
<evidence type="ECO:0000256" key="2">
    <source>
        <dbReference type="ARBA" id="ARBA00023125"/>
    </source>
</evidence>
<dbReference type="NCBIfam" id="TIGR02018">
    <property type="entry name" value="his_ut_repres"/>
    <property type="match status" value="1"/>
</dbReference>
<proteinExistence type="predicted"/>
<dbReference type="InterPro" id="IPR036388">
    <property type="entry name" value="WH-like_DNA-bd_sf"/>
</dbReference>
<dbReference type="Pfam" id="PF07702">
    <property type="entry name" value="UTRA"/>
    <property type="match status" value="1"/>
</dbReference>
<dbReference type="InterPro" id="IPR000524">
    <property type="entry name" value="Tscrpt_reg_HTH_GntR"/>
</dbReference>
<dbReference type="GO" id="GO:0003700">
    <property type="term" value="F:DNA-binding transcription factor activity"/>
    <property type="evidence" value="ECO:0007669"/>
    <property type="project" value="UniProtKB-UniRule"/>
</dbReference>
<dbReference type="Pfam" id="PF00392">
    <property type="entry name" value="GntR"/>
    <property type="match status" value="1"/>
</dbReference>
<gene>
    <name evidence="6" type="primary">hutC</name>
    <name evidence="6" type="ORF">GON04_24640</name>
</gene>
<dbReference type="PANTHER" id="PTHR44846:SF16">
    <property type="entry name" value="TRANSCRIPTIONAL REGULATOR PHNF-RELATED"/>
    <property type="match status" value="1"/>
</dbReference>
<dbReference type="Proteomes" id="UP000469385">
    <property type="component" value="Unassembled WGS sequence"/>
</dbReference>
<keyword evidence="1" id="KW-0805">Transcription regulation</keyword>